<dbReference type="SUPFAM" id="SSF54637">
    <property type="entry name" value="Thioesterase/thiol ester dehydrase-isomerase"/>
    <property type="match status" value="1"/>
</dbReference>
<accession>A0ABS2K6H7</accession>
<dbReference type="Gene3D" id="3.10.129.10">
    <property type="entry name" value="Hotdog Thioesterase"/>
    <property type="match status" value="1"/>
</dbReference>
<dbReference type="InterPro" id="IPR016776">
    <property type="entry name" value="ApeP-like_dehydratase"/>
</dbReference>
<name>A0ABS2K6H7_9GAMM</name>
<dbReference type="PIRSF" id="PIRSF020565">
    <property type="entry name" value="3Ho_Ac_ACP_DH_prd"/>
    <property type="match status" value="1"/>
</dbReference>
<organism evidence="1 2">
    <name type="scientific">Dyella flava</name>
    <dbReference type="NCBI Taxonomy" id="1920170"/>
    <lineage>
        <taxon>Bacteria</taxon>
        <taxon>Pseudomonadati</taxon>
        <taxon>Pseudomonadota</taxon>
        <taxon>Gammaproteobacteria</taxon>
        <taxon>Lysobacterales</taxon>
        <taxon>Rhodanobacteraceae</taxon>
        <taxon>Dyella</taxon>
    </lineage>
</organism>
<proteinExistence type="predicted"/>
<gene>
    <name evidence="1" type="ORF">ISP19_13410</name>
</gene>
<comment type="caution">
    <text evidence="1">The sequence shown here is derived from an EMBL/GenBank/DDBJ whole genome shotgun (WGS) entry which is preliminary data.</text>
</comment>
<dbReference type="InterPro" id="IPR029069">
    <property type="entry name" value="HotDog_dom_sf"/>
</dbReference>
<reference evidence="1" key="1">
    <citation type="submission" date="2020-10" db="EMBL/GenBank/DDBJ databases">
        <title>Phylogeny of dyella-like bacteria.</title>
        <authorList>
            <person name="Fu J."/>
        </authorList>
    </citation>
    <scope>NUCLEOTIDE SEQUENCE</scope>
    <source>
        <strain evidence="1">DHOC52</strain>
    </source>
</reference>
<dbReference type="Proteomes" id="UP001430149">
    <property type="component" value="Unassembled WGS sequence"/>
</dbReference>
<evidence type="ECO:0000313" key="1">
    <source>
        <dbReference type="EMBL" id="MBM7126372.1"/>
    </source>
</evidence>
<dbReference type="CDD" id="cd01289">
    <property type="entry name" value="FabA_like"/>
    <property type="match status" value="1"/>
</dbReference>
<protein>
    <submittedName>
        <fullName evidence="1">Hotdog family protein</fullName>
    </submittedName>
</protein>
<dbReference type="EMBL" id="JADIKE010000037">
    <property type="protein sequence ID" value="MBM7126372.1"/>
    <property type="molecule type" value="Genomic_DNA"/>
</dbReference>
<dbReference type="RefSeq" id="WP_204682929.1">
    <property type="nucleotide sequence ID" value="NZ_BSNR01000004.1"/>
</dbReference>
<keyword evidence="2" id="KW-1185">Reference proteome</keyword>
<evidence type="ECO:0000313" key="2">
    <source>
        <dbReference type="Proteomes" id="UP001430149"/>
    </source>
</evidence>
<sequence length="155" mass="17093">MTPWPIAEVLPHAGDMILLDHVEELEADRIVCTRTLQTDGLFQDPDGSLPAWVGVELMAQSIAAWAGCRARADQQPVQLGFLLGTRHYACNVDAFPAGTCLRIEAERSFHDEHGMGVFNCRIDAPGIHAEARLNVYRPPDADAFFKQIAGETQHD</sequence>
<dbReference type="Pfam" id="PF22817">
    <property type="entry name" value="ApeP-like"/>
    <property type="match status" value="1"/>
</dbReference>